<dbReference type="SUPFAM" id="SSF82153">
    <property type="entry name" value="FAS1 domain"/>
    <property type="match status" value="1"/>
</dbReference>
<dbReference type="FunFam" id="2.30.180.10:FF:000032">
    <property type="entry name" value="Fasciclin domain-containing protein, putative"/>
    <property type="match status" value="1"/>
</dbReference>
<dbReference type="InterPro" id="IPR036378">
    <property type="entry name" value="FAS1_dom_sf"/>
</dbReference>
<evidence type="ECO:0000313" key="5">
    <source>
        <dbReference type="Proteomes" id="UP000256334"/>
    </source>
</evidence>
<dbReference type="Pfam" id="PF02469">
    <property type="entry name" value="Fasciclin"/>
    <property type="match status" value="1"/>
</dbReference>
<reference evidence="4 5" key="1">
    <citation type="submission" date="2018-07" db="EMBL/GenBank/DDBJ databases">
        <title>Genomic Encyclopedia of Type Strains, Phase IV (KMG-IV): sequencing the most valuable type-strain genomes for metagenomic binning, comparative biology and taxonomic classification.</title>
        <authorList>
            <person name="Goeker M."/>
        </authorList>
    </citation>
    <scope>NUCLEOTIDE SEQUENCE [LARGE SCALE GENOMIC DNA]</scope>
    <source>
        <strain evidence="4 5">DSM 14324</strain>
    </source>
</reference>
<dbReference type="AlphaFoldDB" id="A0A3D9DV18"/>
<dbReference type="PANTHER" id="PTHR10900">
    <property type="entry name" value="PERIOSTIN-RELATED"/>
    <property type="match status" value="1"/>
</dbReference>
<organism evidence="4 5">
    <name type="scientific">Kushneria indalinina DSM 14324</name>
    <dbReference type="NCBI Taxonomy" id="1122140"/>
    <lineage>
        <taxon>Bacteria</taxon>
        <taxon>Pseudomonadati</taxon>
        <taxon>Pseudomonadota</taxon>
        <taxon>Gammaproteobacteria</taxon>
        <taxon>Oceanospirillales</taxon>
        <taxon>Halomonadaceae</taxon>
        <taxon>Kushneria</taxon>
    </lineage>
</organism>
<dbReference type="SMART" id="SM00554">
    <property type="entry name" value="FAS1"/>
    <property type="match status" value="1"/>
</dbReference>
<dbReference type="InterPro" id="IPR000782">
    <property type="entry name" value="FAS1_domain"/>
</dbReference>
<feature type="chain" id="PRO_5017773916" evidence="2">
    <location>
        <begin position="28"/>
        <end position="192"/>
    </location>
</feature>
<feature type="region of interest" description="Disordered" evidence="1">
    <location>
        <begin position="26"/>
        <end position="47"/>
    </location>
</feature>
<comment type="caution">
    <text evidence="4">The sequence shown here is derived from an EMBL/GenBank/DDBJ whole genome shotgun (WGS) entry which is preliminary data.</text>
</comment>
<keyword evidence="2" id="KW-0732">Signal</keyword>
<evidence type="ECO:0000259" key="3">
    <source>
        <dbReference type="PROSITE" id="PS50213"/>
    </source>
</evidence>
<evidence type="ECO:0000313" key="4">
    <source>
        <dbReference type="EMBL" id="REC94204.1"/>
    </source>
</evidence>
<feature type="compositionally biased region" description="Low complexity" evidence="1">
    <location>
        <begin position="26"/>
        <end position="41"/>
    </location>
</feature>
<proteinExistence type="predicted"/>
<dbReference type="Proteomes" id="UP000256334">
    <property type="component" value="Unassembled WGS sequence"/>
</dbReference>
<dbReference type="InterPro" id="IPR050904">
    <property type="entry name" value="Adhesion/Biosynth-related"/>
</dbReference>
<dbReference type="PROSITE" id="PS50213">
    <property type="entry name" value="FAS1"/>
    <property type="match status" value="1"/>
</dbReference>
<gene>
    <name evidence="4" type="ORF">C8D72_2574</name>
</gene>
<evidence type="ECO:0000256" key="1">
    <source>
        <dbReference type="SAM" id="MobiDB-lite"/>
    </source>
</evidence>
<dbReference type="Gene3D" id="2.30.180.10">
    <property type="entry name" value="FAS1 domain"/>
    <property type="match status" value="1"/>
</dbReference>
<accession>A0A3D9DV18</accession>
<evidence type="ECO:0000256" key="2">
    <source>
        <dbReference type="SAM" id="SignalP"/>
    </source>
</evidence>
<keyword evidence="5" id="KW-1185">Reference proteome</keyword>
<feature type="signal peptide" evidence="2">
    <location>
        <begin position="1"/>
        <end position="27"/>
    </location>
</feature>
<dbReference type="RefSeq" id="WP_170140596.1">
    <property type="nucleotide sequence ID" value="NZ_QRDJ01000008.1"/>
</dbReference>
<dbReference type="EMBL" id="QRDJ01000008">
    <property type="protein sequence ID" value="REC94204.1"/>
    <property type="molecule type" value="Genomic_DNA"/>
</dbReference>
<sequence>MKTLYRSMWMAACLALAAGGMTSMAQAQSQSQSQSAPQQQPGDRTDHEEQTLLETLKTSGDFNTLVQAIEDADMSDMLSDGGPYTLFAPTDEAFARLPDSERQALLGGEHEEWLRKVLKYHLLPGIVPASEFKALGRPQALVGQLSLHVDNGQYRVNDIAVDRQETRAKNGIIHPIEGVLIPWDATGLRPDS</sequence>
<name>A0A3D9DV18_9GAMM</name>
<protein>
    <submittedName>
        <fullName evidence="4">Putative surface protein with fasciclin (FAS1) repeats</fullName>
    </submittedName>
</protein>
<feature type="domain" description="FAS1" evidence="3">
    <location>
        <begin position="49"/>
        <end position="180"/>
    </location>
</feature>